<evidence type="ECO:0000259" key="3">
    <source>
        <dbReference type="Pfam" id="PF26366"/>
    </source>
</evidence>
<organism evidence="4 5">
    <name type="scientific">Labedella endophytica</name>
    <dbReference type="NCBI Taxonomy" id="1523160"/>
    <lineage>
        <taxon>Bacteria</taxon>
        <taxon>Bacillati</taxon>
        <taxon>Actinomycetota</taxon>
        <taxon>Actinomycetes</taxon>
        <taxon>Micrococcales</taxon>
        <taxon>Microbacteriaceae</taxon>
        <taxon>Labedella</taxon>
    </lineage>
</organism>
<accession>A0A3S0VDK8</accession>
<name>A0A3S0VDK8_9MICO</name>
<keyword evidence="2" id="KW-0812">Transmembrane</keyword>
<keyword evidence="2" id="KW-1133">Transmembrane helix</keyword>
<dbReference type="OrthoDB" id="3265533at2"/>
<evidence type="ECO:0000313" key="4">
    <source>
        <dbReference type="EMBL" id="RUQ97559.1"/>
    </source>
</evidence>
<protein>
    <recommendedName>
        <fullName evidence="3">DUF8094 domain-containing protein</fullName>
    </recommendedName>
</protein>
<evidence type="ECO:0000256" key="1">
    <source>
        <dbReference type="SAM" id="MobiDB-lite"/>
    </source>
</evidence>
<keyword evidence="2" id="KW-0472">Membrane</keyword>
<feature type="transmembrane region" description="Helical" evidence="2">
    <location>
        <begin position="293"/>
        <end position="317"/>
    </location>
</feature>
<dbReference type="RefSeq" id="WP_127051269.1">
    <property type="nucleotide sequence ID" value="NZ_RZGZ01000005.1"/>
</dbReference>
<feature type="region of interest" description="Disordered" evidence="1">
    <location>
        <begin position="261"/>
        <end position="290"/>
    </location>
</feature>
<evidence type="ECO:0000313" key="5">
    <source>
        <dbReference type="Proteomes" id="UP000274909"/>
    </source>
</evidence>
<feature type="region of interest" description="Disordered" evidence="1">
    <location>
        <begin position="94"/>
        <end position="177"/>
    </location>
</feature>
<sequence length="641" mass="66841">MRFVLAIAAFVVAAAMIVLGIAQRTVFLPPSTVASEGVVSGGLPYTLVSGAVLNSREGSQTVTATGSDTVFVAYGRTSDVMAWLGDSEYAELSVDEETGELETTIRGGAEETPDATPDPSEGAAPETTDPGATAPETAAPETAAPEDEGDAEAETDEGAEAEAGSDADSSDETVDPRGSDLWLSEYVEDQAVIAPISVPDDVSVLIASDGEQAAPATVRLSWPVSNATPWAGPLIAGGILLLVVGLVLYLLGLNHLRKSRGPRRKGITAGPGLEQTAKPPRRRRRQRRARVRASMRVGMPVLLISGLLLSGCSANYWPDLSSAGQTPEPTDSAAIVPEATEDAPAPAVTVAQLERVISRISAVATEADADRNSELAATRFTGAALLERQSNYTTRGKVSDYAVPRTIPSSPLLLSLPQATDVWPRSVFTVVGDQEDTETPLIAMMLQQETPRSSYKVSYAVALEPNATIPESAPASIGAAFIPPDSPLMLVPPADLAAQYSDLIANGAESQFAASFAESDPFRELIAADRATKQEQLPSTANIDFSVGPGETEPIGLSTISSGAIVAVSMMESETVKPTETGAVVKLQGAVAAIVGLEETAKGAEVQYADQLLFYVPPADSTDQVVLLGFSQSLISAKELP</sequence>
<evidence type="ECO:0000256" key="2">
    <source>
        <dbReference type="SAM" id="Phobius"/>
    </source>
</evidence>
<dbReference type="InterPro" id="IPR058407">
    <property type="entry name" value="DUF8094"/>
</dbReference>
<gene>
    <name evidence="4" type="ORF">ELQ94_15445</name>
</gene>
<dbReference type="AlphaFoldDB" id="A0A3S0VDK8"/>
<proteinExistence type="predicted"/>
<reference evidence="4 5" key="1">
    <citation type="submission" date="2018-12" db="EMBL/GenBank/DDBJ databases">
        <authorList>
            <person name="Li F."/>
        </authorList>
    </citation>
    <scope>NUCLEOTIDE SEQUENCE [LARGE SCALE GENOMIC DNA]</scope>
    <source>
        <strain evidence="4 5">EGI 6500705</strain>
    </source>
</reference>
<feature type="transmembrane region" description="Helical" evidence="2">
    <location>
        <begin position="230"/>
        <end position="253"/>
    </location>
</feature>
<feature type="domain" description="DUF8094" evidence="3">
    <location>
        <begin position="344"/>
        <end position="638"/>
    </location>
</feature>
<feature type="compositionally biased region" description="Low complexity" evidence="1">
    <location>
        <begin position="122"/>
        <end position="143"/>
    </location>
</feature>
<feature type="compositionally biased region" description="Basic residues" evidence="1">
    <location>
        <begin position="279"/>
        <end position="290"/>
    </location>
</feature>
<comment type="caution">
    <text evidence="4">The sequence shown here is derived from an EMBL/GenBank/DDBJ whole genome shotgun (WGS) entry which is preliminary data.</text>
</comment>
<keyword evidence="5" id="KW-1185">Reference proteome</keyword>
<feature type="compositionally biased region" description="Acidic residues" evidence="1">
    <location>
        <begin position="144"/>
        <end position="173"/>
    </location>
</feature>
<dbReference type="Proteomes" id="UP000274909">
    <property type="component" value="Unassembled WGS sequence"/>
</dbReference>
<dbReference type="Pfam" id="PF26366">
    <property type="entry name" value="DUF8094"/>
    <property type="match status" value="1"/>
</dbReference>
<dbReference type="EMBL" id="RZGZ01000005">
    <property type="protein sequence ID" value="RUQ97559.1"/>
    <property type="molecule type" value="Genomic_DNA"/>
</dbReference>